<dbReference type="AlphaFoldDB" id="A0A938XW16"/>
<gene>
    <name evidence="2" type="ORF">JOC47_002187</name>
</gene>
<dbReference type="EMBL" id="JAFBDQ010000011">
    <property type="protein sequence ID" value="MBM7557321.1"/>
    <property type="molecule type" value="Genomic_DNA"/>
</dbReference>
<proteinExistence type="predicted"/>
<dbReference type="PANTHER" id="PTHR43185:SF2">
    <property type="entry name" value="FERROUS IRON TRANSPORT PROTEIN B"/>
    <property type="match status" value="1"/>
</dbReference>
<feature type="transmembrane region" description="Helical" evidence="1">
    <location>
        <begin position="65"/>
        <end position="84"/>
    </location>
</feature>
<organism evidence="2 3">
    <name type="scientific">Halanaerobacter jeridensis</name>
    <dbReference type="NCBI Taxonomy" id="706427"/>
    <lineage>
        <taxon>Bacteria</taxon>
        <taxon>Bacillati</taxon>
        <taxon>Bacillota</taxon>
        <taxon>Clostridia</taxon>
        <taxon>Halanaerobiales</taxon>
        <taxon>Halobacteroidaceae</taxon>
        <taxon>Halanaerobacter</taxon>
    </lineage>
</organism>
<name>A0A938XW16_9FIRM</name>
<dbReference type="InterPro" id="IPR050860">
    <property type="entry name" value="FeoB_GTPase"/>
</dbReference>
<evidence type="ECO:0000256" key="1">
    <source>
        <dbReference type="SAM" id="Phobius"/>
    </source>
</evidence>
<feature type="transmembrane region" description="Helical" evidence="1">
    <location>
        <begin position="129"/>
        <end position="150"/>
    </location>
</feature>
<sequence>MSRQQQSTIFSKIDNLDINHEQIRDEMVKDIYDTAEEIAERNIASSEVEKESWGEKFDTLLTSKCLGFPMMLLMLGIVFWVTIVGANYPSAMLAKFLFWIEGHLSNLFVALQAPEWLHGMLIKGVYRTLAWVISVMLPPMAIFFPIFTLLEDLGLLPRVAFNLDNFFKKAGGQW</sequence>
<keyword evidence="3" id="KW-1185">Reference proteome</keyword>
<keyword evidence="1" id="KW-0812">Transmembrane</keyword>
<dbReference type="Proteomes" id="UP000774000">
    <property type="component" value="Unassembled WGS sequence"/>
</dbReference>
<dbReference type="GO" id="GO:0015093">
    <property type="term" value="F:ferrous iron transmembrane transporter activity"/>
    <property type="evidence" value="ECO:0007669"/>
    <property type="project" value="TreeGrafter"/>
</dbReference>
<evidence type="ECO:0000313" key="3">
    <source>
        <dbReference type="Proteomes" id="UP000774000"/>
    </source>
</evidence>
<evidence type="ECO:0000313" key="2">
    <source>
        <dbReference type="EMBL" id="MBM7557321.1"/>
    </source>
</evidence>
<keyword evidence="1" id="KW-0472">Membrane</keyword>
<accession>A0A938XW16</accession>
<protein>
    <submittedName>
        <fullName evidence="2">Fe2+ transport system protein B</fullName>
    </submittedName>
</protein>
<dbReference type="GO" id="GO:0005886">
    <property type="term" value="C:plasma membrane"/>
    <property type="evidence" value="ECO:0007669"/>
    <property type="project" value="TreeGrafter"/>
</dbReference>
<reference evidence="2" key="1">
    <citation type="submission" date="2021-01" db="EMBL/GenBank/DDBJ databases">
        <title>Genomic Encyclopedia of Type Strains, Phase IV (KMG-IV): sequencing the most valuable type-strain genomes for metagenomic binning, comparative biology and taxonomic classification.</title>
        <authorList>
            <person name="Goeker M."/>
        </authorList>
    </citation>
    <scope>NUCLEOTIDE SEQUENCE</scope>
    <source>
        <strain evidence="2">DSM 23230</strain>
    </source>
</reference>
<comment type="caution">
    <text evidence="2">The sequence shown here is derived from an EMBL/GenBank/DDBJ whole genome shotgun (WGS) entry which is preliminary data.</text>
</comment>
<keyword evidence="1" id="KW-1133">Transmembrane helix</keyword>
<dbReference type="PANTHER" id="PTHR43185">
    <property type="entry name" value="FERROUS IRON TRANSPORT PROTEIN B"/>
    <property type="match status" value="1"/>
</dbReference>